<accession>A0ABV9GYQ2</accession>
<feature type="domain" description="FecR protein" evidence="1">
    <location>
        <begin position="117"/>
        <end position="212"/>
    </location>
</feature>
<dbReference type="RefSeq" id="WP_377725542.1">
    <property type="nucleotide sequence ID" value="NZ_JBHSEW010000006.1"/>
</dbReference>
<dbReference type="InterPro" id="IPR012373">
    <property type="entry name" value="Ferrdict_sens_TM"/>
</dbReference>
<dbReference type="Proteomes" id="UP001595967">
    <property type="component" value="Unassembled WGS sequence"/>
</dbReference>
<dbReference type="EMBL" id="JBHSEW010000006">
    <property type="protein sequence ID" value="MFC4622203.1"/>
    <property type="molecule type" value="Genomic_DNA"/>
</dbReference>
<keyword evidence="4" id="KW-1185">Reference proteome</keyword>
<proteinExistence type="predicted"/>
<protein>
    <submittedName>
        <fullName evidence="3">FecR domain-containing protein</fullName>
    </submittedName>
</protein>
<dbReference type="Pfam" id="PF16220">
    <property type="entry name" value="DUF4880"/>
    <property type="match status" value="1"/>
</dbReference>
<dbReference type="InterPro" id="IPR032623">
    <property type="entry name" value="FecR_N"/>
</dbReference>
<evidence type="ECO:0000313" key="3">
    <source>
        <dbReference type="EMBL" id="MFC4622203.1"/>
    </source>
</evidence>
<dbReference type="Gene3D" id="2.60.120.1440">
    <property type="match status" value="1"/>
</dbReference>
<evidence type="ECO:0000259" key="2">
    <source>
        <dbReference type="Pfam" id="PF16220"/>
    </source>
</evidence>
<feature type="domain" description="FecR N-terminal" evidence="2">
    <location>
        <begin position="21"/>
        <end position="61"/>
    </location>
</feature>
<comment type="caution">
    <text evidence="3">The sequence shown here is derived from an EMBL/GenBank/DDBJ whole genome shotgun (WGS) entry which is preliminary data.</text>
</comment>
<dbReference type="PIRSF" id="PIRSF018266">
    <property type="entry name" value="FecR"/>
    <property type="match status" value="1"/>
</dbReference>
<dbReference type="Pfam" id="PF04773">
    <property type="entry name" value="FecR"/>
    <property type="match status" value="1"/>
</dbReference>
<organism evidence="3 4">
    <name type="scientific">Comamonas nitrativorans</name>
    <dbReference type="NCBI Taxonomy" id="108437"/>
    <lineage>
        <taxon>Bacteria</taxon>
        <taxon>Pseudomonadati</taxon>
        <taxon>Pseudomonadota</taxon>
        <taxon>Betaproteobacteria</taxon>
        <taxon>Burkholderiales</taxon>
        <taxon>Comamonadaceae</taxon>
        <taxon>Comamonas</taxon>
    </lineage>
</organism>
<dbReference type="InterPro" id="IPR006860">
    <property type="entry name" value="FecR"/>
</dbReference>
<dbReference type="PANTHER" id="PTHR30273:SF2">
    <property type="entry name" value="PROTEIN FECR"/>
    <property type="match status" value="1"/>
</dbReference>
<reference evidence="4" key="1">
    <citation type="journal article" date="2019" name="Int. J. Syst. Evol. Microbiol.">
        <title>The Global Catalogue of Microorganisms (GCM) 10K type strain sequencing project: providing services to taxonomists for standard genome sequencing and annotation.</title>
        <authorList>
            <consortium name="The Broad Institute Genomics Platform"/>
            <consortium name="The Broad Institute Genome Sequencing Center for Infectious Disease"/>
            <person name="Wu L."/>
            <person name="Ma J."/>
        </authorList>
    </citation>
    <scope>NUCLEOTIDE SEQUENCE [LARGE SCALE GENOMIC DNA]</scope>
    <source>
        <strain evidence="4">JCM 11650</strain>
    </source>
</reference>
<name>A0ABV9GYQ2_9BURK</name>
<evidence type="ECO:0000259" key="1">
    <source>
        <dbReference type="Pfam" id="PF04773"/>
    </source>
</evidence>
<dbReference type="PANTHER" id="PTHR30273">
    <property type="entry name" value="PERIPLASMIC SIGNAL SENSOR AND SIGMA FACTOR ACTIVATOR FECR-RELATED"/>
    <property type="match status" value="1"/>
</dbReference>
<evidence type="ECO:0000313" key="4">
    <source>
        <dbReference type="Proteomes" id="UP001595967"/>
    </source>
</evidence>
<gene>
    <name evidence="3" type="ORF">ACFO3A_08245</name>
</gene>
<sequence length="329" mass="35301">MNPAVPTAPATGALPRAVALQAAEWFVLLHSGEASAADHQAFEAWRLRAGIHELAWQRALAVSQRAASVPPALGAPALGRRQRRAGRREAVRTLALLMVAAPAGWLAWQAAPQWQATHATATGEQRTWQLADGGRIVLDTASAVDVDFDSYQRLLYMRSGGIFIETAADVQSPPRPFLVETPQGRVRAIGTRFTVRLEAGRSHVVVLQGAVELTPRAGQVVRRLEAGQQAWFSQDEAGAAQAAPAGAGQWARGVLAVEDMPLGDFVAELSRYRPGWLHCDPAVAGLRITGAFQLGDTDAVLGNLAHLLPVQVHYRTRYWVTIAPAAVPP</sequence>